<feature type="region of interest" description="Disordered" evidence="2">
    <location>
        <begin position="73"/>
        <end position="99"/>
    </location>
</feature>
<dbReference type="Gene3D" id="2.60.260.20">
    <property type="entry name" value="Urease metallochaperone UreE, N-terminal domain"/>
    <property type="match status" value="2"/>
</dbReference>
<gene>
    <name evidence="4" type="ORF">KSP40_PGU011914</name>
</gene>
<dbReference type="Pfam" id="PF00226">
    <property type="entry name" value="DnaJ"/>
    <property type="match status" value="1"/>
</dbReference>
<reference evidence="4 5" key="1">
    <citation type="journal article" date="2022" name="Nat. Plants">
        <title>Genomes of leafy and leafless Platanthera orchids illuminate the evolution of mycoheterotrophy.</title>
        <authorList>
            <person name="Li M.H."/>
            <person name="Liu K.W."/>
            <person name="Li Z."/>
            <person name="Lu H.C."/>
            <person name="Ye Q.L."/>
            <person name="Zhang D."/>
            <person name="Wang J.Y."/>
            <person name="Li Y.F."/>
            <person name="Zhong Z.M."/>
            <person name="Liu X."/>
            <person name="Yu X."/>
            <person name="Liu D.K."/>
            <person name="Tu X.D."/>
            <person name="Liu B."/>
            <person name="Hao Y."/>
            <person name="Liao X.Y."/>
            <person name="Jiang Y.T."/>
            <person name="Sun W.H."/>
            <person name="Chen J."/>
            <person name="Chen Y.Q."/>
            <person name="Ai Y."/>
            <person name="Zhai J.W."/>
            <person name="Wu S.S."/>
            <person name="Zhou Z."/>
            <person name="Hsiao Y.Y."/>
            <person name="Wu W.L."/>
            <person name="Chen Y.Y."/>
            <person name="Lin Y.F."/>
            <person name="Hsu J.L."/>
            <person name="Li C.Y."/>
            <person name="Wang Z.W."/>
            <person name="Zhao X."/>
            <person name="Zhong W.Y."/>
            <person name="Ma X.K."/>
            <person name="Ma L."/>
            <person name="Huang J."/>
            <person name="Chen G.Z."/>
            <person name="Huang M.Z."/>
            <person name="Huang L."/>
            <person name="Peng D.H."/>
            <person name="Luo Y.B."/>
            <person name="Zou S.Q."/>
            <person name="Chen S.P."/>
            <person name="Lan S."/>
            <person name="Tsai W.C."/>
            <person name="Van de Peer Y."/>
            <person name="Liu Z.J."/>
        </authorList>
    </citation>
    <scope>NUCLEOTIDE SEQUENCE [LARGE SCALE GENOMIC DNA]</scope>
    <source>
        <strain evidence="4">Lor288</strain>
    </source>
</reference>
<dbReference type="InterPro" id="IPR001623">
    <property type="entry name" value="DnaJ_domain"/>
</dbReference>
<dbReference type="SUPFAM" id="SSF46565">
    <property type="entry name" value="Chaperone J-domain"/>
    <property type="match status" value="1"/>
</dbReference>
<dbReference type="PROSITE" id="PS50076">
    <property type="entry name" value="DNAJ_2"/>
    <property type="match status" value="1"/>
</dbReference>
<dbReference type="Proteomes" id="UP001412067">
    <property type="component" value="Unassembled WGS sequence"/>
</dbReference>
<dbReference type="EMBL" id="JBBWWR010000016">
    <property type="protein sequence ID" value="KAK8947827.1"/>
    <property type="molecule type" value="Genomic_DNA"/>
</dbReference>
<feature type="domain" description="J" evidence="3">
    <location>
        <begin position="4"/>
        <end position="72"/>
    </location>
</feature>
<sequence length="302" mass="34047">MGVDYYNILKVNRNATGDDLRKAYRRLAMLWHPDKHRGDKQIAEAKFKEISEAYDVSVLSNRQRREIYDEYGEEGLKGMPPSSSRRTTPCSTASKVPTNFQFNPRNAEDIFAEAFQNDNHPQKAPTIERKLACTLEELYKGTTRKLKISRNVRNSNGQYVPQSEILVIDIKPGWKKGTKITFPRMGNEEANVIPADIVFVLDEKPHDVYSRSSNDLIVRRKISLGEALGGTTVRLQTLDGRDLAIPLTCVVSPGHELLIAKEGMPIAREPGSKGDLKIKFDVIFPSSLTEEQRASIRNVLCC</sequence>
<dbReference type="SUPFAM" id="SSF49493">
    <property type="entry name" value="HSP40/DnaJ peptide-binding domain"/>
    <property type="match status" value="2"/>
</dbReference>
<comment type="caution">
    <text evidence="4">The sequence shown here is derived from an EMBL/GenBank/DDBJ whole genome shotgun (WGS) entry which is preliminary data.</text>
</comment>
<evidence type="ECO:0000256" key="1">
    <source>
        <dbReference type="ARBA" id="ARBA00023186"/>
    </source>
</evidence>
<dbReference type="InterPro" id="IPR002939">
    <property type="entry name" value="DnaJ_C"/>
</dbReference>
<evidence type="ECO:0000313" key="4">
    <source>
        <dbReference type="EMBL" id="KAK8947827.1"/>
    </source>
</evidence>
<dbReference type="InterPro" id="IPR051339">
    <property type="entry name" value="DnaJ_subfamily_B"/>
</dbReference>
<protein>
    <recommendedName>
        <fullName evidence="3">J domain-containing protein</fullName>
    </recommendedName>
</protein>
<keyword evidence="5" id="KW-1185">Reference proteome</keyword>
<dbReference type="Pfam" id="PF01556">
    <property type="entry name" value="DnaJ_C"/>
    <property type="match status" value="1"/>
</dbReference>
<dbReference type="InterPro" id="IPR008971">
    <property type="entry name" value="HSP40/DnaJ_pept-bd"/>
</dbReference>
<accession>A0ABR2LRI2</accession>
<proteinExistence type="predicted"/>
<evidence type="ECO:0000256" key="2">
    <source>
        <dbReference type="SAM" id="MobiDB-lite"/>
    </source>
</evidence>
<dbReference type="CDD" id="cd10747">
    <property type="entry name" value="DnaJ_C"/>
    <property type="match status" value="1"/>
</dbReference>
<dbReference type="PANTHER" id="PTHR24078:SF553">
    <property type="entry name" value="DNAJ HOMOLOG SUBFAMILY B MEMBER 5"/>
    <property type="match status" value="1"/>
</dbReference>
<feature type="compositionally biased region" description="Low complexity" evidence="2">
    <location>
        <begin position="80"/>
        <end position="94"/>
    </location>
</feature>
<dbReference type="PANTHER" id="PTHR24078">
    <property type="entry name" value="DNAJ HOMOLOG SUBFAMILY C MEMBER"/>
    <property type="match status" value="1"/>
</dbReference>
<dbReference type="CDD" id="cd06257">
    <property type="entry name" value="DnaJ"/>
    <property type="match status" value="1"/>
</dbReference>
<evidence type="ECO:0000313" key="5">
    <source>
        <dbReference type="Proteomes" id="UP001412067"/>
    </source>
</evidence>
<name>A0ABR2LRI2_9ASPA</name>
<dbReference type="Gene3D" id="1.10.287.110">
    <property type="entry name" value="DnaJ domain"/>
    <property type="match status" value="1"/>
</dbReference>
<keyword evidence="1" id="KW-0143">Chaperone</keyword>
<dbReference type="InterPro" id="IPR036869">
    <property type="entry name" value="J_dom_sf"/>
</dbReference>
<dbReference type="PRINTS" id="PR00625">
    <property type="entry name" value="JDOMAIN"/>
</dbReference>
<evidence type="ECO:0000259" key="3">
    <source>
        <dbReference type="PROSITE" id="PS50076"/>
    </source>
</evidence>
<organism evidence="4 5">
    <name type="scientific">Platanthera guangdongensis</name>
    <dbReference type="NCBI Taxonomy" id="2320717"/>
    <lineage>
        <taxon>Eukaryota</taxon>
        <taxon>Viridiplantae</taxon>
        <taxon>Streptophyta</taxon>
        <taxon>Embryophyta</taxon>
        <taxon>Tracheophyta</taxon>
        <taxon>Spermatophyta</taxon>
        <taxon>Magnoliopsida</taxon>
        <taxon>Liliopsida</taxon>
        <taxon>Asparagales</taxon>
        <taxon>Orchidaceae</taxon>
        <taxon>Orchidoideae</taxon>
        <taxon>Orchideae</taxon>
        <taxon>Orchidinae</taxon>
        <taxon>Platanthera</taxon>
    </lineage>
</organism>
<dbReference type="SMART" id="SM00271">
    <property type="entry name" value="DnaJ"/>
    <property type="match status" value="1"/>
</dbReference>